<sequence>MALTSKITVITVVYNNVSELQETIDSVSNQTYSNIEYLVIDGGSKDGTLDLIKENTKVIDNWISESDDGIYDAMNKGIHLATGDFVIFMNSGDKFYDTEVIFNVIHQSNMSADIIYGDHFTINSRANDGRHNAKDVSDLKFGMICSHQSVFFRRELLTERGFSYDYGTAADYELICYLNAKKAKFHKLKNIIISYYRAGGISDKKRIKSLYYAYKAFSDNLNCTFTVKLFYLWRFFVEFGKLFATLKKV</sequence>
<accession>A0AAW3RXJ3</accession>
<dbReference type="Pfam" id="PF00535">
    <property type="entry name" value="Glycos_transf_2"/>
    <property type="match status" value="1"/>
</dbReference>
<evidence type="ECO:0000313" key="2">
    <source>
        <dbReference type="EMBL" id="MBA0161272.1"/>
    </source>
</evidence>
<dbReference type="GO" id="GO:0016758">
    <property type="term" value="F:hexosyltransferase activity"/>
    <property type="evidence" value="ECO:0007669"/>
    <property type="project" value="UniProtKB-ARBA"/>
</dbReference>
<protein>
    <submittedName>
        <fullName evidence="2">Glycosyltransferase</fullName>
    </submittedName>
</protein>
<dbReference type="RefSeq" id="WP_180790629.1">
    <property type="nucleotide sequence ID" value="NZ_JACDRT010000023.1"/>
</dbReference>
<dbReference type="PANTHER" id="PTHR22916">
    <property type="entry name" value="GLYCOSYLTRANSFERASE"/>
    <property type="match status" value="1"/>
</dbReference>
<reference evidence="2 3" key="1">
    <citation type="submission" date="2020-07" db="EMBL/GenBank/DDBJ databases">
        <title>Updated taxonomy of Pectobacterium genus in the CIRM-CFBP bacterial collection: when new species reveal old endemic population.</title>
        <authorList>
            <person name="Pedron J."/>
            <person name="Barny M.A."/>
            <person name="Portier P."/>
        </authorList>
    </citation>
    <scope>NUCLEOTIDE SEQUENCE [LARGE SCALE GENOMIC DNA]</scope>
    <source>
        <strain evidence="2 3">CFBP5669</strain>
    </source>
</reference>
<evidence type="ECO:0000313" key="3">
    <source>
        <dbReference type="Proteomes" id="UP000584405"/>
    </source>
</evidence>
<gene>
    <name evidence="2" type="ORF">H0253_20820</name>
</gene>
<proteinExistence type="predicted"/>
<evidence type="ECO:0000259" key="1">
    <source>
        <dbReference type="Pfam" id="PF00535"/>
    </source>
</evidence>
<organism evidence="2 3">
    <name type="scientific">Pectobacterium versatile</name>
    <dbReference type="NCBI Taxonomy" id="2488639"/>
    <lineage>
        <taxon>Bacteria</taxon>
        <taxon>Pseudomonadati</taxon>
        <taxon>Pseudomonadota</taxon>
        <taxon>Gammaproteobacteria</taxon>
        <taxon>Enterobacterales</taxon>
        <taxon>Pectobacteriaceae</taxon>
        <taxon>Pectobacterium</taxon>
    </lineage>
</organism>
<name>A0AAW3RXJ3_9GAMM</name>
<dbReference type="EMBL" id="JACDRT010000023">
    <property type="protein sequence ID" value="MBA0161272.1"/>
    <property type="molecule type" value="Genomic_DNA"/>
</dbReference>
<dbReference type="PANTHER" id="PTHR22916:SF67">
    <property type="entry name" value="COLANIC ACID BIOSYNTHESIS GLYCOSYL TRANSFERASE WCAE-RELATED"/>
    <property type="match status" value="1"/>
</dbReference>
<dbReference type="Gene3D" id="3.90.550.10">
    <property type="entry name" value="Spore Coat Polysaccharide Biosynthesis Protein SpsA, Chain A"/>
    <property type="match status" value="1"/>
</dbReference>
<dbReference type="CDD" id="cd06433">
    <property type="entry name" value="GT_2_WfgS_like"/>
    <property type="match status" value="1"/>
</dbReference>
<dbReference type="AlphaFoldDB" id="A0AAW3RXJ3"/>
<dbReference type="Proteomes" id="UP000584405">
    <property type="component" value="Unassembled WGS sequence"/>
</dbReference>
<dbReference type="InterPro" id="IPR001173">
    <property type="entry name" value="Glyco_trans_2-like"/>
</dbReference>
<dbReference type="InterPro" id="IPR029044">
    <property type="entry name" value="Nucleotide-diphossugar_trans"/>
</dbReference>
<feature type="domain" description="Glycosyltransferase 2-like" evidence="1">
    <location>
        <begin position="8"/>
        <end position="131"/>
    </location>
</feature>
<dbReference type="SUPFAM" id="SSF53448">
    <property type="entry name" value="Nucleotide-diphospho-sugar transferases"/>
    <property type="match status" value="1"/>
</dbReference>
<comment type="caution">
    <text evidence="2">The sequence shown here is derived from an EMBL/GenBank/DDBJ whole genome shotgun (WGS) entry which is preliminary data.</text>
</comment>